<protein>
    <submittedName>
        <fullName evidence="1">Uncharacterized protein</fullName>
    </submittedName>
</protein>
<evidence type="ECO:0000313" key="1">
    <source>
        <dbReference type="EMBL" id="OQE37805.1"/>
    </source>
</evidence>
<comment type="caution">
    <text evidence="1">The sequence shown here is derived from an EMBL/GenBank/DDBJ whole genome shotgun (WGS) entry which is preliminary data.</text>
</comment>
<dbReference type="Proteomes" id="UP000191500">
    <property type="component" value="Unassembled WGS sequence"/>
</dbReference>
<sequence length="148" mass="17224">MSSFTPTQKTLLSDDINIPGIFFQDVEGFLLTDIASYGSKDSWHRICVDAIRVVDVVDDNGILNEDVKARDFILKTRPENQFHVFMINFALCKFREEYQNETEWEECKATSDEERALGYVMQKELQGGFVYHQSARYNNLDEKYQMDG</sequence>
<dbReference type="EMBL" id="MDDG01000009">
    <property type="protein sequence ID" value="OQE37805.1"/>
    <property type="molecule type" value="Genomic_DNA"/>
</dbReference>
<keyword evidence="2" id="KW-1185">Reference proteome</keyword>
<proteinExistence type="predicted"/>
<dbReference type="STRING" id="36646.A0A1V6UH72"/>
<reference evidence="2" key="1">
    <citation type="journal article" date="2017" name="Nat. Microbiol.">
        <title>Global analysis of biosynthetic gene clusters reveals vast potential of secondary metabolite production in Penicillium species.</title>
        <authorList>
            <person name="Nielsen J.C."/>
            <person name="Grijseels S."/>
            <person name="Prigent S."/>
            <person name="Ji B."/>
            <person name="Dainat J."/>
            <person name="Nielsen K.F."/>
            <person name="Frisvad J.C."/>
            <person name="Workman M."/>
            <person name="Nielsen J."/>
        </authorList>
    </citation>
    <scope>NUCLEOTIDE SEQUENCE [LARGE SCALE GENOMIC DNA]</scope>
    <source>
        <strain evidence="2">IBT 31321</strain>
    </source>
</reference>
<gene>
    <name evidence="1" type="ORF">PENCOP_c009G00313</name>
</gene>
<name>A0A1V6UH72_9EURO</name>
<organism evidence="1 2">
    <name type="scientific">Penicillium coprophilum</name>
    <dbReference type="NCBI Taxonomy" id="36646"/>
    <lineage>
        <taxon>Eukaryota</taxon>
        <taxon>Fungi</taxon>
        <taxon>Dikarya</taxon>
        <taxon>Ascomycota</taxon>
        <taxon>Pezizomycotina</taxon>
        <taxon>Eurotiomycetes</taxon>
        <taxon>Eurotiomycetidae</taxon>
        <taxon>Eurotiales</taxon>
        <taxon>Aspergillaceae</taxon>
        <taxon>Penicillium</taxon>
    </lineage>
</organism>
<dbReference type="AlphaFoldDB" id="A0A1V6UH72"/>
<accession>A0A1V6UH72</accession>
<evidence type="ECO:0000313" key="2">
    <source>
        <dbReference type="Proteomes" id="UP000191500"/>
    </source>
</evidence>